<dbReference type="Proteomes" id="UP000014760">
    <property type="component" value="Unassembled WGS sequence"/>
</dbReference>
<proteinExistence type="predicted"/>
<evidence type="ECO:0000313" key="5">
    <source>
        <dbReference type="Proteomes" id="UP000014760"/>
    </source>
</evidence>
<name>R7TYF1_CAPTE</name>
<dbReference type="EMBL" id="KB307554">
    <property type="protein sequence ID" value="ELT98764.1"/>
    <property type="molecule type" value="Genomic_DNA"/>
</dbReference>
<keyword evidence="5" id="KW-1185">Reference proteome</keyword>
<feature type="region of interest" description="Disordered" evidence="1">
    <location>
        <begin position="278"/>
        <end position="328"/>
    </location>
</feature>
<dbReference type="AlphaFoldDB" id="R7TYF1"/>
<evidence type="ECO:0008006" key="6">
    <source>
        <dbReference type="Google" id="ProtNLM"/>
    </source>
</evidence>
<feature type="chain" id="PRO_5008787460" description="Apple domain-containing protein" evidence="2">
    <location>
        <begin position="20"/>
        <end position="565"/>
    </location>
</feature>
<protein>
    <recommendedName>
        <fullName evidence="6">Apple domain-containing protein</fullName>
    </recommendedName>
</protein>
<feature type="signal peptide" evidence="2">
    <location>
        <begin position="1"/>
        <end position="19"/>
    </location>
</feature>
<evidence type="ECO:0000313" key="4">
    <source>
        <dbReference type="EnsemblMetazoa" id="CapteP191809"/>
    </source>
</evidence>
<feature type="region of interest" description="Disordered" evidence="1">
    <location>
        <begin position="209"/>
        <end position="252"/>
    </location>
</feature>
<dbReference type="STRING" id="283909.R7TYF1"/>
<evidence type="ECO:0000313" key="3">
    <source>
        <dbReference type="EMBL" id="ELT98764.1"/>
    </source>
</evidence>
<accession>R7TYF1</accession>
<reference evidence="4" key="3">
    <citation type="submission" date="2015-06" db="UniProtKB">
        <authorList>
            <consortium name="EnsemblMetazoa"/>
        </authorList>
    </citation>
    <scope>IDENTIFICATION</scope>
</reference>
<organism evidence="3">
    <name type="scientific">Capitella teleta</name>
    <name type="common">Polychaete worm</name>
    <dbReference type="NCBI Taxonomy" id="283909"/>
    <lineage>
        <taxon>Eukaryota</taxon>
        <taxon>Metazoa</taxon>
        <taxon>Spiralia</taxon>
        <taxon>Lophotrochozoa</taxon>
        <taxon>Annelida</taxon>
        <taxon>Polychaeta</taxon>
        <taxon>Sedentaria</taxon>
        <taxon>Scolecida</taxon>
        <taxon>Capitellidae</taxon>
        <taxon>Capitella</taxon>
    </lineage>
</organism>
<feature type="compositionally biased region" description="Low complexity" evidence="1">
    <location>
        <begin position="291"/>
        <end position="317"/>
    </location>
</feature>
<dbReference type="EMBL" id="AMQN01001992">
    <property type="status" value="NOT_ANNOTATED_CDS"/>
    <property type="molecule type" value="Genomic_DNA"/>
</dbReference>
<reference evidence="5" key="1">
    <citation type="submission" date="2012-12" db="EMBL/GenBank/DDBJ databases">
        <authorList>
            <person name="Hellsten U."/>
            <person name="Grimwood J."/>
            <person name="Chapman J.A."/>
            <person name="Shapiro H."/>
            <person name="Aerts A."/>
            <person name="Otillar R.P."/>
            <person name="Terry A.Y."/>
            <person name="Boore J.L."/>
            <person name="Simakov O."/>
            <person name="Marletaz F."/>
            <person name="Cho S.-J."/>
            <person name="Edsinger-Gonzales E."/>
            <person name="Havlak P."/>
            <person name="Kuo D.-H."/>
            <person name="Larsson T."/>
            <person name="Lv J."/>
            <person name="Arendt D."/>
            <person name="Savage R."/>
            <person name="Osoegawa K."/>
            <person name="de Jong P."/>
            <person name="Lindberg D.R."/>
            <person name="Seaver E.C."/>
            <person name="Weisblat D.A."/>
            <person name="Putnam N.H."/>
            <person name="Grigoriev I.V."/>
            <person name="Rokhsar D.S."/>
        </authorList>
    </citation>
    <scope>NUCLEOTIDE SEQUENCE</scope>
    <source>
        <strain evidence="5">I ESC-2004</strain>
    </source>
</reference>
<dbReference type="EnsemblMetazoa" id="CapteT191809">
    <property type="protein sequence ID" value="CapteP191809"/>
    <property type="gene ID" value="CapteG191809"/>
</dbReference>
<reference evidence="3 5" key="2">
    <citation type="journal article" date="2013" name="Nature">
        <title>Insights into bilaterian evolution from three spiralian genomes.</title>
        <authorList>
            <person name="Simakov O."/>
            <person name="Marletaz F."/>
            <person name="Cho S.J."/>
            <person name="Edsinger-Gonzales E."/>
            <person name="Havlak P."/>
            <person name="Hellsten U."/>
            <person name="Kuo D.H."/>
            <person name="Larsson T."/>
            <person name="Lv J."/>
            <person name="Arendt D."/>
            <person name="Savage R."/>
            <person name="Osoegawa K."/>
            <person name="de Jong P."/>
            <person name="Grimwood J."/>
            <person name="Chapman J.A."/>
            <person name="Shapiro H."/>
            <person name="Aerts A."/>
            <person name="Otillar R.P."/>
            <person name="Terry A.Y."/>
            <person name="Boore J.L."/>
            <person name="Grigoriev I.V."/>
            <person name="Lindberg D.R."/>
            <person name="Seaver E.C."/>
            <person name="Weisblat D.A."/>
            <person name="Putnam N.H."/>
            <person name="Rokhsar D.S."/>
        </authorList>
    </citation>
    <scope>NUCLEOTIDE SEQUENCE</scope>
    <source>
        <strain evidence="3 5">I ESC-2004</strain>
    </source>
</reference>
<evidence type="ECO:0000256" key="1">
    <source>
        <dbReference type="SAM" id="MobiDB-lite"/>
    </source>
</evidence>
<feature type="compositionally biased region" description="Polar residues" evidence="1">
    <location>
        <begin position="318"/>
        <end position="328"/>
    </location>
</feature>
<dbReference type="HOGENOM" id="CLU_418723_0_0_1"/>
<evidence type="ECO:0000256" key="2">
    <source>
        <dbReference type="SAM" id="SignalP"/>
    </source>
</evidence>
<gene>
    <name evidence="3" type="ORF">CAPTEDRAFT_191809</name>
</gene>
<feature type="compositionally biased region" description="Polar residues" evidence="1">
    <location>
        <begin position="278"/>
        <end position="289"/>
    </location>
</feature>
<sequence length="565" mass="62057">MEATFRILLLVTFLPRSHSDMLVSKFNPGSIPLHSSVNFEPVAEFESVMHSKIQCAGACVRFQGCVAIVMTDGWCKMYDRTASGSDWIAQSQSVYMELKSGRFVTMPTADRTETSTATERLTLILGNTDSLTSKIPNSMLATQNVESTTRNAHPKTSGLIETSTLKTMKSTGVKIMESTIETTEFATTAQIMESTLETTETATTAQIMESTPETTEASTTAQIMESTPETTETATTAKNMESTPETTESETTAQIMESTPETNEAATTAQIMESTPETNEAATTAQIMESTPETTETATTAQIMESTPETTEASTTAQIMESTPETTEIATTAQIMESTPETTETPTTTKEEENLLNLNCPSTRSCSKLSAEAVFFHYNKSYVVTVGNDYYSFQSVKSMCSGLPYQTGLFSDLTSSPEFTDKPEMLASFMDVLFVFKKPQVTTYGFNAIESKYRLRSGPEDMTTKFPTLLKDGSHCFLAHNFTHGTLFDGDNIYVDSLEFKRDEPFHTTYTNVENPFFNSMPSGNPHGCTETSVGGFIVFLDHEKIYLYDTASKSHTNLGILCKA</sequence>
<keyword evidence="2" id="KW-0732">Signal</keyword>